<keyword evidence="2" id="KW-1185">Reference proteome</keyword>
<sequence length="69" mass="7424">MLPAQNACAYALGWFSGIADPHSSASLPTRIAVSVLQPLARTHGAHDMTQCSRRHLQSIYGVFSRAADD</sequence>
<protein>
    <submittedName>
        <fullName evidence="1">Uncharacterized protein</fullName>
    </submittedName>
</protein>
<proteinExistence type="predicted"/>
<reference evidence="1 2" key="1">
    <citation type="submission" date="2020-04" db="EMBL/GenBank/DDBJ databases">
        <authorList>
            <person name="De Canck E."/>
        </authorList>
    </citation>
    <scope>NUCLEOTIDE SEQUENCE [LARGE SCALE GENOMIC DNA]</scope>
    <source>
        <strain evidence="1 2">LMG 29542</strain>
    </source>
</reference>
<dbReference type="EMBL" id="CADIKH010000053">
    <property type="protein sequence ID" value="CAB3771736.1"/>
    <property type="molecule type" value="Genomic_DNA"/>
</dbReference>
<name>A0A6J5F3A5_9BURK</name>
<gene>
    <name evidence="1" type="ORF">LMG29542_06701</name>
</gene>
<evidence type="ECO:0000313" key="1">
    <source>
        <dbReference type="EMBL" id="CAB3771736.1"/>
    </source>
</evidence>
<dbReference type="AlphaFoldDB" id="A0A6J5F3A5"/>
<dbReference type="Proteomes" id="UP000494363">
    <property type="component" value="Unassembled WGS sequence"/>
</dbReference>
<accession>A0A6J5F3A5</accession>
<evidence type="ECO:0000313" key="2">
    <source>
        <dbReference type="Proteomes" id="UP000494363"/>
    </source>
</evidence>
<organism evidence="1 2">
    <name type="scientific">Paraburkholderia humisilvae</name>
    <dbReference type="NCBI Taxonomy" id="627669"/>
    <lineage>
        <taxon>Bacteria</taxon>
        <taxon>Pseudomonadati</taxon>
        <taxon>Pseudomonadota</taxon>
        <taxon>Betaproteobacteria</taxon>
        <taxon>Burkholderiales</taxon>
        <taxon>Burkholderiaceae</taxon>
        <taxon>Paraburkholderia</taxon>
    </lineage>
</organism>